<sequence>MTRRFGRRMVALLLAPLLTGCSIGDVRRPPPDRTAPSPRPTVIEPSPSPPALAVELRDVRVPVGKGYERPYVEFVTAEQAYALFSTCPARTARECPAVLYATVDGGRSWRRLTHPRPVAENQQLYAAPGVLRLLAEPHGYYTSTDGGRTFAHTNGDQEPVAWRAAQGRFQIDYPTGRVVRWAGLRATPLPAKPPVPAPHGVVEARGLLVVAGVDGGKPYAAVSTDRGRTWQSTPVPVPDGEVGVLRPMVGPDGEARLVGWPPDRSGFPALWRYLGRWVAVPAAGHPARADSVVPLTTGRFAVNGPDGAGVVADGRYDRLDWPVAPKHYLTLLADGTLVGRAPDEVLLATGPVGNRRWVRVVLAPA</sequence>
<dbReference type="InterPro" id="IPR015943">
    <property type="entry name" value="WD40/YVTN_repeat-like_dom_sf"/>
</dbReference>
<evidence type="ECO:0000313" key="2">
    <source>
        <dbReference type="EMBL" id="SCF01148.1"/>
    </source>
</evidence>
<dbReference type="RefSeq" id="WP_141722268.1">
    <property type="nucleotide sequence ID" value="NZ_FMCW01000019.1"/>
</dbReference>
<reference evidence="2 3" key="1">
    <citation type="submission" date="2016-06" db="EMBL/GenBank/DDBJ databases">
        <authorList>
            <person name="Kjaerup R.B."/>
            <person name="Dalgaard T.S."/>
            <person name="Juul-Madsen H.R."/>
        </authorList>
    </citation>
    <scope>NUCLEOTIDE SEQUENCE [LARGE SCALE GENOMIC DNA]</scope>
    <source>
        <strain evidence="2 3">DSM 45626</strain>
    </source>
</reference>
<organism evidence="2 3">
    <name type="scientific">Micromonospora haikouensis</name>
    <dbReference type="NCBI Taxonomy" id="686309"/>
    <lineage>
        <taxon>Bacteria</taxon>
        <taxon>Bacillati</taxon>
        <taxon>Actinomycetota</taxon>
        <taxon>Actinomycetes</taxon>
        <taxon>Micromonosporales</taxon>
        <taxon>Micromonosporaceae</taxon>
        <taxon>Micromonospora</taxon>
    </lineage>
</organism>
<dbReference type="AlphaFoldDB" id="A0A1C4WY94"/>
<evidence type="ECO:0000256" key="1">
    <source>
        <dbReference type="SAM" id="MobiDB-lite"/>
    </source>
</evidence>
<accession>A0A1C4WY94</accession>
<gene>
    <name evidence="2" type="ORF">GA0070558_119128</name>
</gene>
<dbReference type="Gene3D" id="2.130.10.10">
    <property type="entry name" value="YVTN repeat-like/Quinoprotein amine dehydrogenase"/>
    <property type="match status" value="1"/>
</dbReference>
<dbReference type="SUPFAM" id="SSF110296">
    <property type="entry name" value="Oligoxyloglucan reducing end-specific cellobiohydrolase"/>
    <property type="match status" value="1"/>
</dbReference>
<dbReference type="EMBL" id="FMCW01000019">
    <property type="protein sequence ID" value="SCF01148.1"/>
    <property type="molecule type" value="Genomic_DNA"/>
</dbReference>
<name>A0A1C4WY94_9ACTN</name>
<proteinExistence type="predicted"/>
<dbReference type="Proteomes" id="UP000199375">
    <property type="component" value="Unassembled WGS sequence"/>
</dbReference>
<feature type="region of interest" description="Disordered" evidence="1">
    <location>
        <begin position="24"/>
        <end position="49"/>
    </location>
</feature>
<dbReference type="PROSITE" id="PS51257">
    <property type="entry name" value="PROKAR_LIPOPROTEIN"/>
    <property type="match status" value="1"/>
</dbReference>
<evidence type="ECO:0008006" key="4">
    <source>
        <dbReference type="Google" id="ProtNLM"/>
    </source>
</evidence>
<evidence type="ECO:0000313" key="3">
    <source>
        <dbReference type="Proteomes" id="UP000199375"/>
    </source>
</evidence>
<protein>
    <recommendedName>
        <fullName evidence="4">Exo-alpha-sialidase</fullName>
    </recommendedName>
</protein>